<dbReference type="Proteomes" id="UP000183658">
    <property type="component" value="Unassembled WGS sequence"/>
</dbReference>
<evidence type="ECO:0000313" key="2">
    <source>
        <dbReference type="EMBL" id="SEQ02762.1"/>
    </source>
</evidence>
<organism evidence="2 3">
    <name type="scientific">Flavobacterium frigoris</name>
    <dbReference type="NCBI Taxonomy" id="229204"/>
    <lineage>
        <taxon>Bacteria</taxon>
        <taxon>Pseudomonadati</taxon>
        <taxon>Bacteroidota</taxon>
        <taxon>Flavobacteriia</taxon>
        <taxon>Flavobacteriales</taxon>
        <taxon>Flavobacteriaceae</taxon>
        <taxon>Flavobacterium</taxon>
    </lineage>
</organism>
<evidence type="ECO:0000313" key="3">
    <source>
        <dbReference type="Proteomes" id="UP000183658"/>
    </source>
</evidence>
<feature type="transmembrane region" description="Helical" evidence="1">
    <location>
        <begin position="269"/>
        <end position="292"/>
    </location>
</feature>
<feature type="transmembrane region" description="Helical" evidence="1">
    <location>
        <begin position="12"/>
        <end position="30"/>
    </location>
</feature>
<feature type="transmembrane region" description="Helical" evidence="1">
    <location>
        <begin position="100"/>
        <end position="118"/>
    </location>
</feature>
<keyword evidence="3" id="KW-1185">Reference proteome</keyword>
<dbReference type="AlphaFoldDB" id="A0A1H9CNH5"/>
<dbReference type="EMBL" id="FOFZ01000001">
    <property type="protein sequence ID" value="SEQ02762.1"/>
    <property type="molecule type" value="Genomic_DNA"/>
</dbReference>
<evidence type="ECO:0008006" key="4">
    <source>
        <dbReference type="Google" id="ProtNLM"/>
    </source>
</evidence>
<protein>
    <recommendedName>
        <fullName evidence="4">Glycosyltransferase RgtA/B/C/D-like domain-containing protein</fullName>
    </recommendedName>
</protein>
<keyword evidence="1" id="KW-0812">Transmembrane</keyword>
<gene>
    <name evidence="2" type="ORF">SAMN05444355_101226</name>
</gene>
<proteinExistence type="predicted"/>
<name>A0A1H9CNH5_FLAFI</name>
<feature type="transmembrane region" description="Helical" evidence="1">
    <location>
        <begin position="304"/>
        <end position="322"/>
    </location>
</feature>
<feature type="transmembrane region" description="Helical" evidence="1">
    <location>
        <begin position="328"/>
        <end position="346"/>
    </location>
</feature>
<sequence length="354" mass="41429">MQTKIKKSTAVFVGLFVINLMVAIMAFYILPKRFFYDSAILAFDKGKEIGFLGSYPLTILFYKATGLRYLPFPLIASIQYPFLTYILYKIGIPSNFDKINVKNFLVYLGFFMMAIFMSMPSKEFITYLYVSVIVFVYKNSRISYWKSIYISMFLLGVFGIFYRPYFLIIPILAFVMYSVSFINFKNKTLATIFYGLLMVVILSISYGLLKGQYFSESSREVVNNTRISSKDANSMIVSPLKPDTWYGETVDIFYGFFTVNIPINGLKHLLSPQIIGFVIWQLLLFYILLVRFSRCLKNRKEQEYELWILLILFSYFIVQGVFEADLGTTIRHKIGVFPLIYYALYYDHFRKELQ</sequence>
<feature type="transmembrane region" description="Helical" evidence="1">
    <location>
        <begin position="69"/>
        <end position="88"/>
    </location>
</feature>
<evidence type="ECO:0000256" key="1">
    <source>
        <dbReference type="SAM" id="Phobius"/>
    </source>
</evidence>
<feature type="transmembrane region" description="Helical" evidence="1">
    <location>
        <begin position="152"/>
        <end position="177"/>
    </location>
</feature>
<dbReference type="RefSeq" id="WP_074720365.1">
    <property type="nucleotide sequence ID" value="NZ_CBCRVS010000002.1"/>
</dbReference>
<reference evidence="3" key="1">
    <citation type="submission" date="2016-10" db="EMBL/GenBank/DDBJ databases">
        <authorList>
            <person name="Varghese N."/>
            <person name="Submissions S."/>
        </authorList>
    </citation>
    <scope>NUCLEOTIDE SEQUENCE [LARGE SCALE GENOMIC DNA]</scope>
    <source>
        <strain evidence="3">DSM 15719</strain>
    </source>
</reference>
<keyword evidence="1" id="KW-1133">Transmembrane helix</keyword>
<accession>A0A1H9CNH5</accession>
<keyword evidence="1" id="KW-0472">Membrane</keyword>
<feature type="transmembrane region" description="Helical" evidence="1">
    <location>
        <begin position="189"/>
        <end position="209"/>
    </location>
</feature>
<dbReference type="OrthoDB" id="2286267at2"/>